<sequence length="375" mass="40110">MAFLRRSSLKSFLATTCVAASMVFTPLSAQACTSFVLTAGDGSPVYGRTMEFGIETRSGVSLIPKGYTYAAQTGADAPMSWTAKHNVIAMNAFDDPTLVSDGMNEAGMAGGILYFPGFADYAESSAETADREMAPGDFLYWALANFETVDQVKKAVEAGEVVVVGVKLEALGAVPPFHYTLHDKDGNSIVIEPVDGGLKVFDNPTQIMTNSPGFEWHLTNLRNFVNLSPVNKDSAQALEKTVNSFGQGSGWLGLPGDPTPPSRFIRAASFVASVKTGDTAEDALRATAHVLNNFDIPVGWIQPGAAQQGGEDSADDYTQWSVMADMKNGAYYVRSHDAMAFNSISFGDFQDGATEIVSYTLPERPAFVPLSSLQQ</sequence>
<dbReference type="InterPro" id="IPR029132">
    <property type="entry name" value="CBAH/NAAA_C"/>
</dbReference>
<reference evidence="5" key="2">
    <citation type="submission" date="2020-09" db="EMBL/GenBank/DDBJ databases">
        <authorList>
            <person name="Sun Q."/>
            <person name="Zhou Y."/>
        </authorList>
    </citation>
    <scope>NUCLEOTIDE SEQUENCE</scope>
    <source>
        <strain evidence="5">CGMCC 1.12426</strain>
    </source>
</reference>
<evidence type="ECO:0000313" key="6">
    <source>
        <dbReference type="Proteomes" id="UP000605148"/>
    </source>
</evidence>
<organism evidence="5 6">
    <name type="scientific">Roseibium aquae</name>
    <dbReference type="NCBI Taxonomy" id="1323746"/>
    <lineage>
        <taxon>Bacteria</taxon>
        <taxon>Pseudomonadati</taxon>
        <taxon>Pseudomonadota</taxon>
        <taxon>Alphaproteobacteria</taxon>
        <taxon>Hyphomicrobiales</taxon>
        <taxon>Stappiaceae</taxon>
        <taxon>Roseibium</taxon>
    </lineage>
</organism>
<name>A0A916TGJ4_9HYPH</name>
<feature type="domain" description="Choloylglycine hydrolase/NAAA C-terminal" evidence="4">
    <location>
        <begin position="32"/>
        <end position="347"/>
    </location>
</feature>
<dbReference type="PANTHER" id="PTHR35527">
    <property type="entry name" value="CHOLOYLGLYCINE HYDROLASE"/>
    <property type="match status" value="1"/>
</dbReference>
<dbReference type="Pfam" id="PF02275">
    <property type="entry name" value="CBAH"/>
    <property type="match status" value="1"/>
</dbReference>
<dbReference type="OrthoDB" id="9794717at2"/>
<keyword evidence="3" id="KW-0732">Signal</keyword>
<accession>A0A916TGJ4</accession>
<keyword evidence="6" id="KW-1185">Reference proteome</keyword>
<feature type="chain" id="PRO_5037434882" evidence="3">
    <location>
        <begin position="32"/>
        <end position="375"/>
    </location>
</feature>
<evidence type="ECO:0000256" key="2">
    <source>
        <dbReference type="ARBA" id="ARBA00022801"/>
    </source>
</evidence>
<comment type="similarity">
    <text evidence="1">Belongs to the peptidase C59 family.</text>
</comment>
<dbReference type="CDD" id="cd00542">
    <property type="entry name" value="Ntn_PVA"/>
    <property type="match status" value="1"/>
</dbReference>
<evidence type="ECO:0000256" key="3">
    <source>
        <dbReference type="SAM" id="SignalP"/>
    </source>
</evidence>
<dbReference type="PROSITE" id="PS51257">
    <property type="entry name" value="PROKAR_LIPOPROTEIN"/>
    <property type="match status" value="1"/>
</dbReference>
<dbReference type="EMBL" id="BMFA01000003">
    <property type="protein sequence ID" value="GGB41630.1"/>
    <property type="molecule type" value="Genomic_DNA"/>
</dbReference>
<evidence type="ECO:0000313" key="5">
    <source>
        <dbReference type="EMBL" id="GGB41630.1"/>
    </source>
</evidence>
<dbReference type="Proteomes" id="UP000605148">
    <property type="component" value="Unassembled WGS sequence"/>
</dbReference>
<evidence type="ECO:0000256" key="1">
    <source>
        <dbReference type="ARBA" id="ARBA00006625"/>
    </source>
</evidence>
<dbReference type="Gene3D" id="3.60.60.10">
    <property type="entry name" value="Penicillin V Acylase, Chain A"/>
    <property type="match status" value="1"/>
</dbReference>
<feature type="signal peptide" evidence="3">
    <location>
        <begin position="1"/>
        <end position="31"/>
    </location>
</feature>
<dbReference type="PANTHER" id="PTHR35527:SF2">
    <property type="entry name" value="HYDROLASE"/>
    <property type="match status" value="1"/>
</dbReference>
<proteinExistence type="inferred from homology"/>
<dbReference type="RefSeq" id="WP_150495431.1">
    <property type="nucleotide sequence ID" value="NZ_BMFA01000003.1"/>
</dbReference>
<dbReference type="InterPro" id="IPR029055">
    <property type="entry name" value="Ntn_hydrolases_N"/>
</dbReference>
<dbReference type="SUPFAM" id="SSF56235">
    <property type="entry name" value="N-terminal nucleophile aminohydrolases (Ntn hydrolases)"/>
    <property type="match status" value="1"/>
</dbReference>
<dbReference type="GO" id="GO:0016787">
    <property type="term" value="F:hydrolase activity"/>
    <property type="evidence" value="ECO:0007669"/>
    <property type="project" value="UniProtKB-KW"/>
</dbReference>
<protein>
    <submittedName>
        <fullName evidence="5">Choloylglycine hydrolase</fullName>
    </submittedName>
</protein>
<reference evidence="5" key="1">
    <citation type="journal article" date="2014" name="Int. J. Syst. Evol. Microbiol.">
        <title>Complete genome sequence of Corynebacterium casei LMG S-19264T (=DSM 44701T), isolated from a smear-ripened cheese.</title>
        <authorList>
            <consortium name="US DOE Joint Genome Institute (JGI-PGF)"/>
            <person name="Walter F."/>
            <person name="Albersmeier A."/>
            <person name="Kalinowski J."/>
            <person name="Ruckert C."/>
        </authorList>
    </citation>
    <scope>NUCLEOTIDE SEQUENCE</scope>
    <source>
        <strain evidence="5">CGMCC 1.12426</strain>
    </source>
</reference>
<comment type="caution">
    <text evidence="5">The sequence shown here is derived from an EMBL/GenBank/DDBJ whole genome shotgun (WGS) entry which is preliminary data.</text>
</comment>
<keyword evidence="2 5" id="KW-0378">Hydrolase</keyword>
<dbReference type="InterPro" id="IPR052193">
    <property type="entry name" value="Peptidase_C59"/>
</dbReference>
<evidence type="ECO:0000259" key="4">
    <source>
        <dbReference type="Pfam" id="PF02275"/>
    </source>
</evidence>
<dbReference type="AlphaFoldDB" id="A0A916TGJ4"/>
<gene>
    <name evidence="5" type="ORF">GCM10011316_11980</name>
</gene>